<name>A0A9P4LG79_9PLEO</name>
<evidence type="ECO:0000256" key="1">
    <source>
        <dbReference type="SAM" id="MobiDB-lite"/>
    </source>
</evidence>
<dbReference type="OrthoDB" id="109543at2759"/>
<keyword evidence="3" id="KW-1185">Reference proteome</keyword>
<comment type="caution">
    <text evidence="2">The sequence shown here is derived from an EMBL/GenBank/DDBJ whole genome shotgun (WGS) entry which is preliminary data.</text>
</comment>
<gene>
    <name evidence="2" type="ORF">EK21DRAFT_26345</name>
</gene>
<feature type="non-terminal residue" evidence="2">
    <location>
        <position position="901"/>
    </location>
</feature>
<accession>A0A9P4LG79</accession>
<protein>
    <submittedName>
        <fullName evidence="2">Uncharacterized protein</fullName>
    </submittedName>
</protein>
<sequence length="901" mass="101209">MDMLPEFAILMRRAIADHSTQLEGLRLKSDWMMAHEAVRWMVELAKTSPAVTPPGHLLPEHILDAQFPIWRMWARWKPNTARVQVMQRKSVQGLSLLPDFTALEGPDMITGTQATLREGLIAQYCGKKRLLRWRGLVIELLDDTKQNLSKLLDRLMMAVDALSSASSATHASISELFWYLFVGQLISHDGLDLFEATAKISYYPDNNVYKSVQEIHSNRHQLGGKQILALQTLLKVFDDQNSDDLRNLLLQDWLRHGLETCLRDCQEAVVAQIDKGQEWTQLALEYHTFCSALMALEHRWPTEKQTMRIPQSWPSREDLDDVVAIYKAAHAHRPNRAREAPEEQTPVSNPADEKTSHPLEEHIEAYCIDRLLQSKSMSHSSRRTVASILHVWECTRQSDMDVGRRELAILISRVDGMDLILRSRCLSEIATGKDMRPPGALVKSLLTIVRLSESDTTKAIVAMCSSLVETNSPTICWRDLLYLWLDKKRGSAKDVLEYSLQTMPVMAWLRFMQNIEMLCDPASISVTPRRSMPGVLQSALLSWKSQILQYAGTLMRLENELGAGSGPLRCLLTCHDWKRGNQVEIKDCILHLARATPEAVDTCIRIWDAKNYGQLHLPGSASAIASIAGVLGICATPCSPSAWNSKLTEAMTFWEAIENEIINEAMRLEKLQKALKLRDPKGTACLLKELGVPDESLLDEEMMSLPASISSLVERVGENEVEVSFPISAITQLQRGAMGIPASAQSFLLRLSIPNIDNSPASFCIHFNTERDLDNLQHTPWVCSSDSRAPWENFCTTPQTAFVWQLNRIVHTQLRTSNLGIAKLHQLVTQQTAELARSCIACGTSHNANNAHLRRSTPCNVLGCTRLWYQLPLEVRVPELKTDTFAVDAMLTSVYAAAMSG</sequence>
<dbReference type="EMBL" id="ML978269">
    <property type="protein sequence ID" value="KAF2025321.1"/>
    <property type="molecule type" value="Genomic_DNA"/>
</dbReference>
<evidence type="ECO:0000313" key="2">
    <source>
        <dbReference type="EMBL" id="KAF2025321.1"/>
    </source>
</evidence>
<dbReference type="Proteomes" id="UP000799777">
    <property type="component" value="Unassembled WGS sequence"/>
</dbReference>
<evidence type="ECO:0000313" key="3">
    <source>
        <dbReference type="Proteomes" id="UP000799777"/>
    </source>
</evidence>
<dbReference type="AlphaFoldDB" id="A0A9P4LG79"/>
<proteinExistence type="predicted"/>
<feature type="region of interest" description="Disordered" evidence="1">
    <location>
        <begin position="333"/>
        <end position="356"/>
    </location>
</feature>
<organism evidence="2 3">
    <name type="scientific">Setomelanomma holmii</name>
    <dbReference type="NCBI Taxonomy" id="210430"/>
    <lineage>
        <taxon>Eukaryota</taxon>
        <taxon>Fungi</taxon>
        <taxon>Dikarya</taxon>
        <taxon>Ascomycota</taxon>
        <taxon>Pezizomycotina</taxon>
        <taxon>Dothideomycetes</taxon>
        <taxon>Pleosporomycetidae</taxon>
        <taxon>Pleosporales</taxon>
        <taxon>Pleosporineae</taxon>
        <taxon>Phaeosphaeriaceae</taxon>
        <taxon>Setomelanomma</taxon>
    </lineage>
</organism>
<reference evidence="2" key="1">
    <citation type="journal article" date="2020" name="Stud. Mycol.">
        <title>101 Dothideomycetes genomes: a test case for predicting lifestyles and emergence of pathogens.</title>
        <authorList>
            <person name="Haridas S."/>
            <person name="Albert R."/>
            <person name="Binder M."/>
            <person name="Bloem J."/>
            <person name="Labutti K."/>
            <person name="Salamov A."/>
            <person name="Andreopoulos B."/>
            <person name="Baker S."/>
            <person name="Barry K."/>
            <person name="Bills G."/>
            <person name="Bluhm B."/>
            <person name="Cannon C."/>
            <person name="Castanera R."/>
            <person name="Culley D."/>
            <person name="Daum C."/>
            <person name="Ezra D."/>
            <person name="Gonzalez J."/>
            <person name="Henrissat B."/>
            <person name="Kuo A."/>
            <person name="Liang C."/>
            <person name="Lipzen A."/>
            <person name="Lutzoni F."/>
            <person name="Magnuson J."/>
            <person name="Mondo S."/>
            <person name="Nolan M."/>
            <person name="Ohm R."/>
            <person name="Pangilinan J."/>
            <person name="Park H.-J."/>
            <person name="Ramirez L."/>
            <person name="Alfaro M."/>
            <person name="Sun H."/>
            <person name="Tritt A."/>
            <person name="Yoshinaga Y."/>
            <person name="Zwiers L.-H."/>
            <person name="Turgeon B."/>
            <person name="Goodwin S."/>
            <person name="Spatafora J."/>
            <person name="Crous P."/>
            <person name="Grigoriev I."/>
        </authorList>
    </citation>
    <scope>NUCLEOTIDE SEQUENCE</scope>
    <source>
        <strain evidence="2">CBS 110217</strain>
    </source>
</reference>